<feature type="non-terminal residue" evidence="3">
    <location>
        <position position="1348"/>
    </location>
</feature>
<feature type="region of interest" description="Disordered" evidence="1">
    <location>
        <begin position="1323"/>
        <end position="1348"/>
    </location>
</feature>
<gene>
    <name evidence="3" type="ORF">R7226_26720</name>
</gene>
<keyword evidence="2" id="KW-0732">Signal</keyword>
<feature type="compositionally biased region" description="Low complexity" evidence="1">
    <location>
        <begin position="806"/>
        <end position="819"/>
    </location>
</feature>
<feature type="region of interest" description="Disordered" evidence="1">
    <location>
        <begin position="106"/>
        <end position="138"/>
    </location>
</feature>
<evidence type="ECO:0000256" key="1">
    <source>
        <dbReference type="SAM" id="MobiDB-lite"/>
    </source>
</evidence>
<sequence>MIGARWIAATALLLAVATTPARAAGTAQPVLGLADSETIVMGAATAGAAGETWAYRQAPLDLPLLQEPAGLLAFGPVANPTSPSQQLFFERYDDATGVWSAAQTPVDEQGQPYRGPRPNAASARITPRGGGVLVGSDPQRARGSQTVVLVRNATAPGDRFTALPQPPADIVLPADELTREPAEALAQEDGEGHVALAAYDTAAGRTGLFVGLTGRPAERAVAHWDGSAWSRETIELPTETAASFSILAIGATSPDNAYLLARTDATLEQGVVLYARVADDDGIRWVPRQLAAPLFEQARTAASGVELLSAFDGDLLQALTVTADGLWIDGELQLDGGRHSDFTLHWSRTQERVTGSWCDATAPDGAALCDRPLGLRFGRRAGYRSFAFAGEGFGSRVLTNPLAEGGDDTSNAGTWARFDGERFTRQPGAGDNYRASGGFVSADRGWIEGPVQVTDAPTPSRFAQWPVSLRAPLAAIVTAPDGVRGSLASGALAVGASGAVARFTPGGGWEREFLLSSTGAVSAPQLRAVAWPEAGRAYAVGDLGAMWLWRSETGLWERDAAAPIAFDGNLMGVAFAPGDGQRGYAVGRAGVLLAYGKTWEQQVLPPGFERADFSSIAFAGQQALVAAGSDVLLNDGSGWRVDTGLHELLARSTSQARIVTVAGLPDGGAIAAGGGVVFVRDSATAAWRPSAAPLPAATVVAAAPVRVGERVRAIVSVTPGATWPIPTVLPPPDPELPDPVLPPFALPGDGYVLRETDSGWRDEQRTAYAGVTNDKPQKSDPVAAFALDPVSGAGWAVGGWSGQPDSAGRGTSASGSGATVRARVQTAAITRYAPDAVPESPIGTAAAGVALEPGTVTFAVAGHATCDGPCSLLAGAGLGPDRAVSALVDSLRPLTGLAGGPRALLYTGGRLPTTSATATPAPDSARLAELLAQSPLPVFGAVSAADSLGDSVAGFRSAFAGMPAPFGTAAAPPGAIPVGNGDTSIGTRTHYAVDSSGGNGIVRVIVIDNSRGSLAASDPYQVPLEPQEPWLRATLQDARAQGVPAIVVGSRDLNTRFVPRSNVADDGDAIARLLVDEGASAYLYERPEEQRVTQIPAGGAQTIPAYGTGTLGYRSPIANAQQPEQADAVFGDSGYLLLSLDLLRRDPATNRAPVSVRMQPLIKQLSLAAIDGTLLRRSRPALFQGLGRRPLGGDRWGPISASDGSPNPTGADPYVSFPAALCLQANCGTRLTPEYRFSSSDPDVADFVAVDPNTANLRKPLQGADGKVVTDATSGLLCAFNPGRTTLTVSAGGMSYSQVVTVQTGSVQQPCGTRPLSPEKFRRVTEEEPAVVAPPPAAPPPAVAPSPS</sequence>
<feature type="region of interest" description="Disordered" evidence="1">
    <location>
        <begin position="796"/>
        <end position="819"/>
    </location>
</feature>
<feature type="signal peptide" evidence="2">
    <location>
        <begin position="1"/>
        <end position="23"/>
    </location>
</feature>
<evidence type="ECO:0000256" key="2">
    <source>
        <dbReference type="SAM" id="SignalP"/>
    </source>
</evidence>
<comment type="caution">
    <text evidence="3">The sequence shown here is derived from an EMBL/GenBank/DDBJ whole genome shotgun (WGS) entry which is preliminary data.</text>
</comment>
<reference evidence="4" key="1">
    <citation type="submission" date="2023-07" db="EMBL/GenBank/DDBJ databases">
        <title>Conexibacter stalactiti sp. nov., isolated from stalactites in a lava cave and emended description of the genus Conexibacter.</title>
        <authorList>
            <person name="Lee S.D."/>
        </authorList>
    </citation>
    <scope>NUCLEOTIDE SEQUENCE [LARGE SCALE GENOMIC DNA]</scope>
    <source>
        <strain evidence="4">KCTC 39840</strain>
    </source>
</reference>
<name>A0ABU4HXC7_9ACTN</name>
<dbReference type="Proteomes" id="UP001284601">
    <property type="component" value="Unassembled WGS sequence"/>
</dbReference>
<dbReference type="SUPFAM" id="SSF50969">
    <property type="entry name" value="YVTN repeat-like/Quinoprotein amine dehydrogenase"/>
    <property type="match status" value="1"/>
</dbReference>
<protein>
    <submittedName>
        <fullName evidence="3">Uncharacterized protein</fullName>
    </submittedName>
</protein>
<dbReference type="InterPro" id="IPR011044">
    <property type="entry name" value="Quino_amine_DH_bsu"/>
</dbReference>
<keyword evidence="4" id="KW-1185">Reference proteome</keyword>
<accession>A0ABU4HXC7</accession>
<reference evidence="3 4" key="2">
    <citation type="submission" date="2023-10" db="EMBL/GenBank/DDBJ databases">
        <authorList>
            <person name="Han X.F."/>
        </authorList>
    </citation>
    <scope>NUCLEOTIDE SEQUENCE [LARGE SCALE GENOMIC DNA]</scope>
    <source>
        <strain evidence="3 4">KCTC 39840</strain>
    </source>
</reference>
<feature type="chain" id="PRO_5046511445" evidence="2">
    <location>
        <begin position="24"/>
        <end position="1348"/>
    </location>
</feature>
<proteinExistence type="predicted"/>
<evidence type="ECO:0000313" key="4">
    <source>
        <dbReference type="Proteomes" id="UP001284601"/>
    </source>
</evidence>
<feature type="compositionally biased region" description="Pro residues" evidence="1">
    <location>
        <begin position="1332"/>
        <end position="1348"/>
    </location>
</feature>
<dbReference type="EMBL" id="JAWSTH010000112">
    <property type="protein sequence ID" value="MDW5597977.1"/>
    <property type="molecule type" value="Genomic_DNA"/>
</dbReference>
<organism evidence="3 4">
    <name type="scientific">Conexibacter stalactiti</name>
    <dbReference type="NCBI Taxonomy" id="1940611"/>
    <lineage>
        <taxon>Bacteria</taxon>
        <taxon>Bacillati</taxon>
        <taxon>Actinomycetota</taxon>
        <taxon>Thermoleophilia</taxon>
        <taxon>Solirubrobacterales</taxon>
        <taxon>Conexibacteraceae</taxon>
        <taxon>Conexibacter</taxon>
    </lineage>
</organism>
<evidence type="ECO:0000313" key="3">
    <source>
        <dbReference type="EMBL" id="MDW5597977.1"/>
    </source>
</evidence>